<dbReference type="EMBL" id="BOQE01000001">
    <property type="protein sequence ID" value="GIM46607.1"/>
    <property type="molecule type" value="Genomic_DNA"/>
</dbReference>
<dbReference type="AlphaFoldDB" id="A0AAV4LFM6"/>
<evidence type="ECO:0000313" key="1">
    <source>
        <dbReference type="EMBL" id="GIM46607.1"/>
    </source>
</evidence>
<sequence length="140" mass="16207">MTKRKKKKQKSLQPVASKSERLEFAETKVDEESITDEWGARIFTDVTKHSFLDIPHVNPKQRDGDIYEVLSVRVTSAGVLAIVKRENEPVAYRLPDDYTGWAQQIIHYAQEGIDLLPDTIEFGYDVIQNRYYAKIRILHS</sequence>
<name>A0AAV4LFM6_9BACL</name>
<dbReference type="RefSeq" id="WP_282199680.1">
    <property type="nucleotide sequence ID" value="NZ_BOQE01000001.1"/>
</dbReference>
<evidence type="ECO:0000313" key="2">
    <source>
        <dbReference type="Proteomes" id="UP001057291"/>
    </source>
</evidence>
<reference evidence="1" key="1">
    <citation type="journal article" date="2023" name="Int. J. Syst. Evol. Microbiol.">
        <title>Collibacillus ludicampi gen. nov., sp. nov., a new soil bacterium of the family Alicyclobacillaceae.</title>
        <authorList>
            <person name="Jojima T."/>
            <person name="Ioku Y."/>
            <person name="Fukuta Y."/>
            <person name="Shirasaka N."/>
            <person name="Matsumura Y."/>
            <person name="Mori M."/>
        </authorList>
    </citation>
    <scope>NUCLEOTIDE SEQUENCE</scope>
    <source>
        <strain evidence="1">TP075</strain>
    </source>
</reference>
<accession>A0AAV4LFM6</accession>
<protein>
    <submittedName>
        <fullName evidence="1">Uncharacterized protein</fullName>
    </submittedName>
</protein>
<keyword evidence="2" id="KW-1185">Reference proteome</keyword>
<organism evidence="1 2">
    <name type="scientific">Collibacillus ludicampi</name>
    <dbReference type="NCBI Taxonomy" id="2771369"/>
    <lineage>
        <taxon>Bacteria</taxon>
        <taxon>Bacillati</taxon>
        <taxon>Bacillota</taxon>
        <taxon>Bacilli</taxon>
        <taxon>Bacillales</taxon>
        <taxon>Alicyclobacillaceae</taxon>
        <taxon>Collibacillus</taxon>
    </lineage>
</organism>
<gene>
    <name evidence="1" type="ORF">DNHGIG_21560</name>
</gene>
<dbReference type="Proteomes" id="UP001057291">
    <property type="component" value="Unassembled WGS sequence"/>
</dbReference>
<comment type="caution">
    <text evidence="1">The sequence shown here is derived from an EMBL/GenBank/DDBJ whole genome shotgun (WGS) entry which is preliminary data.</text>
</comment>
<proteinExistence type="predicted"/>